<proteinExistence type="predicted"/>
<dbReference type="GO" id="GO:0046872">
    <property type="term" value="F:metal ion binding"/>
    <property type="evidence" value="ECO:0007669"/>
    <property type="project" value="UniProtKB-KW"/>
</dbReference>
<protein>
    <submittedName>
        <fullName evidence="11">Transforming growth factor beta-1-induced transcript 1 protein</fullName>
    </submittedName>
</protein>
<dbReference type="InterPro" id="IPR001781">
    <property type="entry name" value="Znf_LIM"/>
</dbReference>
<evidence type="ECO:0000256" key="7">
    <source>
        <dbReference type="ARBA" id="ARBA00022949"/>
    </source>
</evidence>
<dbReference type="FunFam" id="2.10.110.10:FF:000008">
    <property type="entry name" value="Paxillin isoform 1"/>
    <property type="match status" value="1"/>
</dbReference>
<keyword evidence="12" id="KW-1185">Reference proteome</keyword>
<accession>A0A9Q0N0Q8</accession>
<dbReference type="CDD" id="cd08368">
    <property type="entry name" value="LIM"/>
    <property type="match status" value="1"/>
</dbReference>
<evidence type="ECO:0000313" key="11">
    <source>
        <dbReference type="EMBL" id="KAJ6640257.1"/>
    </source>
</evidence>
<evidence type="ECO:0000256" key="1">
    <source>
        <dbReference type="ARBA" id="ARBA00004282"/>
    </source>
</evidence>
<organism evidence="11 12">
    <name type="scientific">Pseudolycoriella hygida</name>
    <dbReference type="NCBI Taxonomy" id="35572"/>
    <lineage>
        <taxon>Eukaryota</taxon>
        <taxon>Metazoa</taxon>
        <taxon>Ecdysozoa</taxon>
        <taxon>Arthropoda</taxon>
        <taxon>Hexapoda</taxon>
        <taxon>Insecta</taxon>
        <taxon>Pterygota</taxon>
        <taxon>Neoptera</taxon>
        <taxon>Endopterygota</taxon>
        <taxon>Diptera</taxon>
        <taxon>Nematocera</taxon>
        <taxon>Sciaroidea</taxon>
        <taxon>Sciaridae</taxon>
        <taxon>Pseudolycoriella</taxon>
    </lineage>
</organism>
<evidence type="ECO:0000256" key="4">
    <source>
        <dbReference type="ARBA" id="ARBA00022723"/>
    </source>
</evidence>
<reference evidence="11" key="1">
    <citation type="submission" date="2022-07" db="EMBL/GenBank/DDBJ databases">
        <authorList>
            <person name="Trinca V."/>
            <person name="Uliana J.V.C."/>
            <person name="Torres T.T."/>
            <person name="Ward R.J."/>
            <person name="Monesi N."/>
        </authorList>
    </citation>
    <scope>NUCLEOTIDE SEQUENCE</scope>
    <source>
        <strain evidence="11">HSMRA1968</strain>
        <tissue evidence="11">Whole embryos</tissue>
    </source>
</reference>
<dbReference type="PANTHER" id="PTHR24205">
    <property type="entry name" value="FOUR AND A HALF LIM DOMAINS PROTEIN"/>
    <property type="match status" value="1"/>
</dbReference>
<feature type="domain" description="LIM zinc-binding" evidence="10">
    <location>
        <begin position="118"/>
        <end position="171"/>
    </location>
</feature>
<dbReference type="SMART" id="SM00132">
    <property type="entry name" value="LIM"/>
    <property type="match status" value="3"/>
</dbReference>
<dbReference type="AlphaFoldDB" id="A0A9Q0N0Q8"/>
<name>A0A9Q0N0Q8_9DIPT</name>
<evidence type="ECO:0000313" key="12">
    <source>
        <dbReference type="Proteomes" id="UP001151699"/>
    </source>
</evidence>
<keyword evidence="3" id="KW-0963">Cytoplasm</keyword>
<sequence length="171" mass="19255">MKFQKCRTSREIITALNKSWHPDHFVCLKCDNPISGSTFNERDGSPICSDCFLQYFSEICASCKKPIKGKIIKALGQTWHEDHFVCGGPCMKPMSGESFYERDGKPYCKEDFENIFAAKCKGCEKPISDKAIVALEAKWHKDCFKCKACKEPITANTFAVEDNQPLCTSCA</sequence>
<dbReference type="GO" id="GO:0070161">
    <property type="term" value="C:anchoring junction"/>
    <property type="evidence" value="ECO:0007669"/>
    <property type="project" value="UniProtKB-SubCell"/>
</dbReference>
<dbReference type="PROSITE" id="PS00478">
    <property type="entry name" value="LIM_DOMAIN_1"/>
    <property type="match status" value="1"/>
</dbReference>
<dbReference type="PROSITE" id="PS50023">
    <property type="entry name" value="LIM_DOMAIN_2"/>
    <property type="match status" value="2"/>
</dbReference>
<dbReference type="GO" id="GO:0003712">
    <property type="term" value="F:transcription coregulator activity"/>
    <property type="evidence" value="ECO:0007669"/>
    <property type="project" value="TreeGrafter"/>
</dbReference>
<dbReference type="PANTHER" id="PTHR24205:SF16">
    <property type="entry name" value="GH01042P-RELATED"/>
    <property type="match status" value="1"/>
</dbReference>
<dbReference type="FunFam" id="2.10.110.10:FF:000005">
    <property type="entry name" value="Testin isoform 1"/>
    <property type="match status" value="1"/>
</dbReference>
<evidence type="ECO:0000256" key="9">
    <source>
        <dbReference type="PROSITE-ProRule" id="PRU00125"/>
    </source>
</evidence>
<dbReference type="EMBL" id="WJQU01000003">
    <property type="protein sequence ID" value="KAJ6640257.1"/>
    <property type="molecule type" value="Genomic_DNA"/>
</dbReference>
<evidence type="ECO:0000256" key="5">
    <source>
        <dbReference type="ARBA" id="ARBA00022737"/>
    </source>
</evidence>
<comment type="subcellular location">
    <subcellularLocation>
        <location evidence="1">Cell junction</location>
    </subcellularLocation>
    <subcellularLocation>
        <location evidence="2">Cytoplasm</location>
    </subcellularLocation>
</comment>
<comment type="caution">
    <text evidence="11">The sequence shown here is derived from an EMBL/GenBank/DDBJ whole genome shotgun (WGS) entry which is preliminary data.</text>
</comment>
<dbReference type="OrthoDB" id="1112565at2759"/>
<evidence type="ECO:0000256" key="6">
    <source>
        <dbReference type="ARBA" id="ARBA00022833"/>
    </source>
</evidence>
<dbReference type="Proteomes" id="UP001151699">
    <property type="component" value="Chromosome X"/>
</dbReference>
<dbReference type="Pfam" id="PF00412">
    <property type="entry name" value="LIM"/>
    <property type="match status" value="3"/>
</dbReference>
<evidence type="ECO:0000256" key="3">
    <source>
        <dbReference type="ARBA" id="ARBA00022490"/>
    </source>
</evidence>
<evidence type="ECO:0000256" key="8">
    <source>
        <dbReference type="ARBA" id="ARBA00023038"/>
    </source>
</evidence>
<gene>
    <name evidence="11" type="primary">TGFB1I1</name>
    <name evidence="11" type="ORF">Bhyg_13007</name>
</gene>
<dbReference type="Gene3D" id="2.10.110.10">
    <property type="entry name" value="Cysteine Rich Protein"/>
    <property type="match status" value="3"/>
</dbReference>
<keyword evidence="4 9" id="KW-0479">Metal-binding</keyword>
<evidence type="ECO:0000256" key="2">
    <source>
        <dbReference type="ARBA" id="ARBA00004496"/>
    </source>
</evidence>
<dbReference type="GO" id="GO:0030018">
    <property type="term" value="C:Z disc"/>
    <property type="evidence" value="ECO:0007669"/>
    <property type="project" value="TreeGrafter"/>
</dbReference>
<keyword evidence="8 9" id="KW-0440">LIM domain</keyword>
<keyword evidence="5" id="KW-0677">Repeat</keyword>
<dbReference type="GO" id="GO:0005634">
    <property type="term" value="C:nucleus"/>
    <property type="evidence" value="ECO:0007669"/>
    <property type="project" value="TreeGrafter"/>
</dbReference>
<dbReference type="SUPFAM" id="SSF57716">
    <property type="entry name" value="Glucocorticoid receptor-like (DNA-binding domain)"/>
    <property type="match status" value="2"/>
</dbReference>
<keyword evidence="6 9" id="KW-0862">Zinc</keyword>
<keyword evidence="7" id="KW-0965">Cell junction</keyword>
<evidence type="ECO:0000259" key="10">
    <source>
        <dbReference type="PROSITE" id="PS50023"/>
    </source>
</evidence>
<feature type="domain" description="LIM zinc-binding" evidence="10">
    <location>
        <begin position="1"/>
        <end position="58"/>
    </location>
</feature>